<dbReference type="Gene3D" id="2.30.24.10">
    <property type="entry name" value="CAT RNA-binding domain"/>
    <property type="match status" value="1"/>
</dbReference>
<dbReference type="SUPFAM" id="SSF50151">
    <property type="entry name" value="SacY-like RNA-binding domain"/>
    <property type="match status" value="1"/>
</dbReference>
<protein>
    <submittedName>
        <fullName evidence="8">Transcriptional antiterminator BglG</fullName>
    </submittedName>
</protein>
<dbReference type="NCBIfam" id="NF046042">
    <property type="entry name" value="LicT"/>
    <property type="match status" value="1"/>
</dbReference>
<dbReference type="Pfam" id="PF00874">
    <property type="entry name" value="PRD"/>
    <property type="match status" value="2"/>
</dbReference>
<comment type="caution">
    <text evidence="8">The sequence shown here is derived from an EMBL/GenBank/DDBJ whole genome shotgun (WGS) entry which is preliminary data.</text>
</comment>
<keyword evidence="2" id="KW-0694">RNA-binding</keyword>
<name>K8W784_9GAMM</name>
<gene>
    <name evidence="8" type="ORF">OO7_12169</name>
</gene>
<dbReference type="Gene3D" id="1.10.1790.10">
    <property type="entry name" value="PRD domain"/>
    <property type="match status" value="2"/>
</dbReference>
<evidence type="ECO:0000313" key="8">
    <source>
        <dbReference type="EMBL" id="EKT55731.1"/>
    </source>
</evidence>
<dbReference type="InterPro" id="IPR036650">
    <property type="entry name" value="CAT_RNA-bd_dom_sf"/>
</dbReference>
<keyword evidence="1" id="KW-0677">Repeat</keyword>
<dbReference type="OrthoDB" id="9813552at2"/>
<evidence type="ECO:0000256" key="6">
    <source>
        <dbReference type="ARBA" id="ARBA00038510"/>
    </source>
</evidence>
<dbReference type="Proteomes" id="UP000010290">
    <property type="component" value="Chromosome"/>
</dbReference>
<dbReference type="GO" id="GO:0003723">
    <property type="term" value="F:RNA binding"/>
    <property type="evidence" value="ECO:0007669"/>
    <property type="project" value="UniProtKB-KW"/>
</dbReference>
<sequence length="279" mass="32550">MKIAKVLNNNVVITLDDNQQEQVIMGKGIGFQKKIDDSVDNDKVEKIFTLRNNELSGRLSELLAHIPIEVMTVCDRIIELAKSKLGHLQDNIYISLTDHCYYAIERTKKGLNITNNLLWEARRFYPKECEIGLEALEIIKQRLDVTLPQDEAGFIAFHLVNAQLNSNMSELVYVTKLIQEIMNIVKYQIKTEYDESTLSYQRFVTHLKFFAERMLIKTPVVDDDVSMHIAIKDNYPIAWLCTEKIQTYLKDKYQRDLTGEEMMFLTIHIERVRKENKSN</sequence>
<feature type="domain" description="PRD" evidence="7">
    <location>
        <begin position="65"/>
        <end position="169"/>
    </location>
</feature>
<dbReference type="InterPro" id="IPR011608">
    <property type="entry name" value="PRD"/>
</dbReference>
<dbReference type="Pfam" id="PF03123">
    <property type="entry name" value="CAT_RBD"/>
    <property type="match status" value="1"/>
</dbReference>
<dbReference type="PANTHER" id="PTHR30185">
    <property type="entry name" value="CRYPTIC BETA-GLUCOSIDE BGL OPERON ANTITERMINATOR"/>
    <property type="match status" value="1"/>
</dbReference>
<dbReference type="InterPro" id="IPR036634">
    <property type="entry name" value="PRD_sf"/>
</dbReference>
<dbReference type="NCBIfam" id="NF007295">
    <property type="entry name" value="PRK09772.1"/>
    <property type="match status" value="1"/>
</dbReference>
<keyword evidence="5" id="KW-0804">Transcription</keyword>
<evidence type="ECO:0000256" key="3">
    <source>
        <dbReference type="ARBA" id="ARBA00023015"/>
    </source>
</evidence>
<organism evidence="8 9">
    <name type="scientific">Providencia sneebia DSM 19967</name>
    <dbReference type="NCBI Taxonomy" id="1141660"/>
    <lineage>
        <taxon>Bacteria</taxon>
        <taxon>Pseudomonadati</taxon>
        <taxon>Pseudomonadota</taxon>
        <taxon>Gammaproteobacteria</taxon>
        <taxon>Enterobacterales</taxon>
        <taxon>Morganellaceae</taxon>
        <taxon>Providencia</taxon>
    </lineage>
</organism>
<keyword evidence="3" id="KW-0805">Transcription regulation</keyword>
<accession>K8W784</accession>
<dbReference type="GO" id="GO:0045893">
    <property type="term" value="P:positive regulation of DNA-templated transcription"/>
    <property type="evidence" value="ECO:0007669"/>
    <property type="project" value="InterPro"/>
</dbReference>
<evidence type="ECO:0000256" key="2">
    <source>
        <dbReference type="ARBA" id="ARBA00022884"/>
    </source>
</evidence>
<evidence type="ECO:0000256" key="5">
    <source>
        <dbReference type="ARBA" id="ARBA00023163"/>
    </source>
</evidence>
<dbReference type="PATRIC" id="fig|1141660.3.peg.2429"/>
<dbReference type="InterPro" id="IPR050661">
    <property type="entry name" value="BglG_antiterminators"/>
</dbReference>
<dbReference type="RefSeq" id="WP_008916201.1">
    <property type="nucleotide sequence ID" value="NZ_CM001773.1"/>
</dbReference>
<evidence type="ECO:0000259" key="7">
    <source>
        <dbReference type="PROSITE" id="PS51372"/>
    </source>
</evidence>
<dbReference type="PROSITE" id="PS00654">
    <property type="entry name" value="PRD_1"/>
    <property type="match status" value="1"/>
</dbReference>
<evidence type="ECO:0000313" key="9">
    <source>
        <dbReference type="Proteomes" id="UP000010290"/>
    </source>
</evidence>
<dbReference type="PROSITE" id="PS51372">
    <property type="entry name" value="PRD_2"/>
    <property type="match status" value="2"/>
</dbReference>
<evidence type="ECO:0000256" key="1">
    <source>
        <dbReference type="ARBA" id="ARBA00022737"/>
    </source>
</evidence>
<dbReference type="EMBL" id="AKKN01000010">
    <property type="protein sequence ID" value="EKT55731.1"/>
    <property type="molecule type" value="Genomic_DNA"/>
</dbReference>
<evidence type="ECO:0000256" key="4">
    <source>
        <dbReference type="ARBA" id="ARBA00023159"/>
    </source>
</evidence>
<keyword evidence="4" id="KW-0010">Activator</keyword>
<dbReference type="PANTHER" id="PTHR30185:SF15">
    <property type="entry name" value="CRYPTIC BETA-GLUCOSIDE BGL OPERON ANTITERMINATOR"/>
    <property type="match status" value="1"/>
</dbReference>
<dbReference type="AlphaFoldDB" id="K8W784"/>
<keyword evidence="9" id="KW-1185">Reference proteome</keyword>
<comment type="similarity">
    <text evidence="6">Belongs to the transcriptional antiterminator BglG family.</text>
</comment>
<dbReference type="SUPFAM" id="SSF63520">
    <property type="entry name" value="PTS-regulatory domain, PRD"/>
    <property type="match status" value="2"/>
</dbReference>
<dbReference type="HOGENOM" id="CLU_078802_0_0_6"/>
<reference evidence="8 9" key="1">
    <citation type="journal article" date="2012" name="BMC Genomics">
        <title>Comparative genomics of bacteria in the genus Providencia isolated from wild Drosophila melanogaster.</title>
        <authorList>
            <person name="Galac M.R."/>
            <person name="Lazzaro B.P."/>
        </authorList>
    </citation>
    <scope>NUCLEOTIDE SEQUENCE [LARGE SCALE GENOMIC DNA]</scope>
    <source>
        <strain evidence="8 9">DSM 19967</strain>
    </source>
</reference>
<dbReference type="SMART" id="SM01061">
    <property type="entry name" value="CAT_RBD"/>
    <property type="match status" value="1"/>
</dbReference>
<proteinExistence type="inferred from homology"/>
<dbReference type="InterPro" id="IPR001550">
    <property type="entry name" value="Transcrpt_antitermin_CS"/>
</dbReference>
<feature type="domain" description="PRD" evidence="7">
    <location>
        <begin position="170"/>
        <end position="279"/>
    </location>
</feature>
<dbReference type="InterPro" id="IPR004341">
    <property type="entry name" value="CAT_RNA-bd_dom"/>
</dbReference>